<keyword evidence="3" id="KW-0460">Magnesium</keyword>
<dbReference type="Gene3D" id="3.40.50.1000">
    <property type="entry name" value="HAD superfamily/HAD-like"/>
    <property type="match status" value="2"/>
</dbReference>
<evidence type="ECO:0000256" key="6">
    <source>
        <dbReference type="SAM" id="Phobius"/>
    </source>
</evidence>
<proteinExistence type="predicted"/>
<dbReference type="InterPro" id="IPR001757">
    <property type="entry name" value="P_typ_ATPase"/>
</dbReference>
<dbReference type="Gene3D" id="1.20.1110.10">
    <property type="entry name" value="Calcium-transporting ATPase, transmembrane domain"/>
    <property type="match status" value="1"/>
</dbReference>
<dbReference type="GO" id="GO:0005524">
    <property type="term" value="F:ATP binding"/>
    <property type="evidence" value="ECO:0007669"/>
    <property type="project" value="InterPro"/>
</dbReference>
<dbReference type="InterPro" id="IPR023298">
    <property type="entry name" value="ATPase_P-typ_TM_dom_sf"/>
</dbReference>
<dbReference type="Proteomes" id="UP001370490">
    <property type="component" value="Unassembled WGS sequence"/>
</dbReference>
<feature type="transmembrane region" description="Helical" evidence="6">
    <location>
        <begin position="46"/>
        <end position="69"/>
    </location>
</feature>
<comment type="subcellular location">
    <subcellularLocation>
        <location evidence="1">Membrane</location>
        <topology evidence="1">Multi-pass membrane protein</topology>
    </subcellularLocation>
</comment>
<gene>
    <name evidence="7" type="ORF">RJ641_016604</name>
</gene>
<dbReference type="InterPro" id="IPR036412">
    <property type="entry name" value="HAD-like_sf"/>
</dbReference>
<name>A0AAN8YZ03_9MAGN</name>
<keyword evidence="8" id="KW-1185">Reference proteome</keyword>
<dbReference type="SUPFAM" id="SSF81665">
    <property type="entry name" value="Calcium ATPase, transmembrane domain M"/>
    <property type="match status" value="1"/>
</dbReference>
<dbReference type="Gene3D" id="3.40.1110.10">
    <property type="entry name" value="Calcium-transporting ATPase, cytoplasmic domain N"/>
    <property type="match status" value="2"/>
</dbReference>
<dbReference type="GO" id="GO:0016887">
    <property type="term" value="F:ATP hydrolysis activity"/>
    <property type="evidence" value="ECO:0007669"/>
    <property type="project" value="InterPro"/>
</dbReference>
<keyword evidence="5 6" id="KW-0472">Membrane</keyword>
<evidence type="ECO:0000256" key="4">
    <source>
        <dbReference type="ARBA" id="ARBA00022989"/>
    </source>
</evidence>
<dbReference type="SUPFAM" id="SSF56784">
    <property type="entry name" value="HAD-like"/>
    <property type="match status" value="1"/>
</dbReference>
<evidence type="ECO:0000256" key="2">
    <source>
        <dbReference type="ARBA" id="ARBA00022692"/>
    </source>
</evidence>
<reference evidence="7 8" key="1">
    <citation type="submission" date="2023-12" db="EMBL/GenBank/DDBJ databases">
        <title>A high-quality genome assembly for Dillenia turbinata (Dilleniales).</title>
        <authorList>
            <person name="Chanderbali A."/>
        </authorList>
    </citation>
    <scope>NUCLEOTIDE SEQUENCE [LARGE SCALE GENOMIC DNA]</scope>
    <source>
        <strain evidence="7">LSX21</strain>
        <tissue evidence="7">Leaf</tissue>
    </source>
</reference>
<dbReference type="GO" id="GO:0016020">
    <property type="term" value="C:membrane"/>
    <property type="evidence" value="ECO:0007669"/>
    <property type="project" value="UniProtKB-SubCell"/>
</dbReference>
<dbReference type="NCBIfam" id="TIGR01494">
    <property type="entry name" value="ATPase_P-type"/>
    <property type="match status" value="2"/>
</dbReference>
<feature type="transmembrane region" description="Helical" evidence="6">
    <location>
        <begin position="7"/>
        <end position="26"/>
    </location>
</feature>
<dbReference type="PANTHER" id="PTHR42861">
    <property type="entry name" value="CALCIUM-TRANSPORTING ATPASE"/>
    <property type="match status" value="1"/>
</dbReference>
<comment type="caution">
    <text evidence="7">The sequence shown here is derived from an EMBL/GenBank/DDBJ whole genome shotgun (WGS) entry which is preliminary data.</text>
</comment>
<dbReference type="EMBL" id="JBAMMX010000022">
    <property type="protein sequence ID" value="KAK6918182.1"/>
    <property type="molecule type" value="Genomic_DNA"/>
</dbReference>
<dbReference type="PRINTS" id="PR00120">
    <property type="entry name" value="HATPASE"/>
</dbReference>
<evidence type="ECO:0000256" key="1">
    <source>
        <dbReference type="ARBA" id="ARBA00004141"/>
    </source>
</evidence>
<evidence type="ECO:0000256" key="3">
    <source>
        <dbReference type="ARBA" id="ARBA00022842"/>
    </source>
</evidence>
<dbReference type="Pfam" id="PF13246">
    <property type="entry name" value="Cation_ATPase"/>
    <property type="match status" value="1"/>
</dbReference>
<keyword evidence="4 6" id="KW-1133">Transmembrane helix</keyword>
<evidence type="ECO:0000256" key="5">
    <source>
        <dbReference type="ARBA" id="ARBA00023136"/>
    </source>
</evidence>
<evidence type="ECO:0000313" key="7">
    <source>
        <dbReference type="EMBL" id="KAK6918182.1"/>
    </source>
</evidence>
<keyword evidence="2 6" id="KW-0812">Transmembrane</keyword>
<organism evidence="7 8">
    <name type="scientific">Dillenia turbinata</name>
    <dbReference type="NCBI Taxonomy" id="194707"/>
    <lineage>
        <taxon>Eukaryota</taxon>
        <taxon>Viridiplantae</taxon>
        <taxon>Streptophyta</taxon>
        <taxon>Embryophyta</taxon>
        <taxon>Tracheophyta</taxon>
        <taxon>Spermatophyta</taxon>
        <taxon>Magnoliopsida</taxon>
        <taxon>eudicotyledons</taxon>
        <taxon>Gunneridae</taxon>
        <taxon>Pentapetalae</taxon>
        <taxon>Dilleniales</taxon>
        <taxon>Dilleniaceae</taxon>
        <taxon>Dillenia</taxon>
    </lineage>
</organism>
<evidence type="ECO:0000313" key="8">
    <source>
        <dbReference type="Proteomes" id="UP001370490"/>
    </source>
</evidence>
<dbReference type="InterPro" id="IPR023299">
    <property type="entry name" value="ATPase_P-typ_cyto_dom_N"/>
</dbReference>
<sequence>MARVIGFICLTMWVIKYNYFFIWYIVNGWSSHLRFSFDKCTNYFKIAVALAVASIPEGLPAVITTCLALGKRKMAQKNVIVRKLQSVETLGCTTVICSDKTGTWTTNQMSVAQFITLGEKCTDCRTFHIEGRTYDPRDGEIVDWTCFNMDSSHVQLANGSLVPINEASRALLLSKLVEMSAKGLCYLGLAYEEELGEFSDYYTENHPAHEKLLDHSNYASIESNLVFVGIVGLRVSITSHLVFRRCKEFGALPLLRQIGILSKPGGKVFYRAKPKHKQEIVRLLQEMDEIVAMTGDGVNDTPALKFAGIGVAVGIAGTKSFYLDLHSYVAKEASDMVLADDNFSIIVPAFAES</sequence>
<protein>
    <submittedName>
        <fullName evidence="7">Uncharacterized protein</fullName>
    </submittedName>
</protein>
<dbReference type="AlphaFoldDB" id="A0AAN8YZ03"/>
<dbReference type="PRINTS" id="PR00119">
    <property type="entry name" value="CATATPASE"/>
</dbReference>
<dbReference type="InterPro" id="IPR023214">
    <property type="entry name" value="HAD_sf"/>
</dbReference>
<accession>A0AAN8YZ03</accession>